<feature type="transmembrane region" description="Helical" evidence="8">
    <location>
        <begin position="458"/>
        <end position="476"/>
    </location>
</feature>
<dbReference type="PANTHER" id="PTHR11629:SF63">
    <property type="entry name" value="V-TYPE PROTON ATPASE SUBUNIT A"/>
    <property type="match status" value="1"/>
</dbReference>
<keyword evidence="4 8" id="KW-0812">Transmembrane</keyword>
<evidence type="ECO:0000313" key="10">
    <source>
        <dbReference type="Proteomes" id="UP000032309"/>
    </source>
</evidence>
<feature type="transmembrane region" description="Helical" evidence="8">
    <location>
        <begin position="609"/>
        <end position="633"/>
    </location>
</feature>
<evidence type="ECO:0000256" key="3">
    <source>
        <dbReference type="ARBA" id="ARBA00022448"/>
    </source>
</evidence>
<feature type="transmembrane region" description="Helical" evidence="8">
    <location>
        <begin position="497"/>
        <end position="515"/>
    </location>
</feature>
<dbReference type="Gene3D" id="3.30.70.2170">
    <property type="match status" value="1"/>
</dbReference>
<keyword evidence="10" id="KW-1185">Reference proteome</keyword>
<comment type="subcellular location">
    <subcellularLocation>
        <location evidence="1">Membrane</location>
        <topology evidence="1">Multi-pass membrane protein</topology>
    </subcellularLocation>
</comment>
<feature type="transmembrane region" description="Helical" evidence="8">
    <location>
        <begin position="407"/>
        <end position="426"/>
    </location>
</feature>
<dbReference type="InterPro" id="IPR002490">
    <property type="entry name" value="V-ATPase_116kDa_su"/>
</dbReference>
<evidence type="ECO:0000256" key="7">
    <source>
        <dbReference type="ARBA" id="ARBA00023136"/>
    </source>
</evidence>
<evidence type="ECO:0000256" key="6">
    <source>
        <dbReference type="ARBA" id="ARBA00023065"/>
    </source>
</evidence>
<keyword evidence="6" id="KW-0406">Ion transport</keyword>
<dbReference type="Pfam" id="PF01496">
    <property type="entry name" value="V_ATPase_I"/>
    <property type="match status" value="1"/>
</dbReference>
<dbReference type="Proteomes" id="UP000032309">
    <property type="component" value="Unassembled WGS sequence"/>
</dbReference>
<gene>
    <name evidence="9" type="ORF">BROSI_A3459</name>
</gene>
<accession>A0ABQ0K2C2</accession>
<dbReference type="PANTHER" id="PTHR11629">
    <property type="entry name" value="VACUOLAR PROTON ATPASES"/>
    <property type="match status" value="1"/>
</dbReference>
<dbReference type="Gene3D" id="3.30.70.2750">
    <property type="match status" value="1"/>
</dbReference>
<keyword evidence="3" id="KW-0813">Transport</keyword>
<evidence type="ECO:0000256" key="2">
    <source>
        <dbReference type="ARBA" id="ARBA00009904"/>
    </source>
</evidence>
<dbReference type="RefSeq" id="WP_052564871.1">
    <property type="nucleotide sequence ID" value="NZ_BAFN01000001.1"/>
</dbReference>
<dbReference type="EMBL" id="BAFN01000001">
    <property type="protein sequence ID" value="GAN34915.1"/>
    <property type="molecule type" value="Genomic_DNA"/>
</dbReference>
<reference evidence="10" key="1">
    <citation type="journal article" date="2015" name="Genome Announc.">
        <title>Draft Genome Sequence of an Anaerobic Ammonium-Oxidizing Bacterium, "Candidatus Brocadia sinica".</title>
        <authorList>
            <person name="Oshiki M."/>
            <person name="Shinyako-Hata K."/>
            <person name="Satoh H."/>
            <person name="Okabe S."/>
        </authorList>
    </citation>
    <scope>NUCLEOTIDE SEQUENCE [LARGE SCALE GENOMIC DNA]</scope>
    <source>
        <strain evidence="10">JPN1</strain>
    </source>
</reference>
<sequence length="673" mass="76943">MAIEKVNKVTILLPEKDAHQFLNQLYYWNIVHITDTFTQLHNSIIPSFQRFPTTFNDIEKNIQKLNTIFSTLKTFAPKKKSFVEGIFPIPLQITRKELAQTLSRININSLFEECRSRYETYLSLQKRQKQLKEELDILTDFLPLSFEFTQLRSIKNVSFFYCQASEARWNRFLRDAAASEFLTWQIVSKTKKKLKILLAYLNNDKDDALRILAKFGFKEIPFPILSGNIKDRSDELALEMSHVIQEREQIRCRILELSGEWRSLEILLGYWENERNKIHTQHRCVISKRVFVLIGYVKITDTLKLDMLLHGKFPQASVVYEEPSAIDKVPVSITLNRFFKPAQLLINMFGLPNYFTFDPTPFVMISFLIFFGLCFGDVFYGVFLTAFSAWMARKYKSSEAFSNFLKLFLYAGISTMIFGAITGGWAGDLYNPMYLGENNPLLKIKERLTLLDPLSKPVLALLFAIGLGVLNQFYGITLRMYGELRKKNILNAICDGLLWLIMLPGFLILISTIFLKIPGNIISIGKYMAIIGAVGLISTQGRNEKSLIGKIFTGIVSLYGIVGTYGCTSFIGDILSYTRILAISLTTTIVGMAFNIVATLFKTGTFIGVVFFIITLIFGHMFNFAMSILGAFIHPARLIFLEFFGRFYEGGAPKFQPYGLGNQRIHIIENDSE</sequence>
<feature type="transmembrane region" description="Helical" evidence="8">
    <location>
        <begin position="362"/>
        <end position="387"/>
    </location>
</feature>
<evidence type="ECO:0000313" key="9">
    <source>
        <dbReference type="EMBL" id="GAN34915.1"/>
    </source>
</evidence>
<feature type="transmembrane region" description="Helical" evidence="8">
    <location>
        <begin position="551"/>
        <end position="571"/>
    </location>
</feature>
<evidence type="ECO:0000256" key="8">
    <source>
        <dbReference type="SAM" id="Phobius"/>
    </source>
</evidence>
<comment type="similarity">
    <text evidence="2">Belongs to the V-ATPase 116 kDa subunit family.</text>
</comment>
<dbReference type="Gene3D" id="1.20.1460.20">
    <property type="match status" value="1"/>
</dbReference>
<evidence type="ECO:0000256" key="1">
    <source>
        <dbReference type="ARBA" id="ARBA00004141"/>
    </source>
</evidence>
<feature type="transmembrane region" description="Helical" evidence="8">
    <location>
        <begin position="521"/>
        <end position="539"/>
    </location>
</feature>
<feature type="transmembrane region" description="Helical" evidence="8">
    <location>
        <begin position="577"/>
        <end position="597"/>
    </location>
</feature>
<evidence type="ECO:0000256" key="4">
    <source>
        <dbReference type="ARBA" id="ARBA00022692"/>
    </source>
</evidence>
<protein>
    <submittedName>
        <fullName evidence="9">Archaeal/vacuolar-type H+-ATPase subunit I</fullName>
    </submittedName>
</protein>
<name>A0ABQ0K2C2_9BACT</name>
<comment type="caution">
    <text evidence="9">The sequence shown here is derived from an EMBL/GenBank/DDBJ whole genome shotgun (WGS) entry which is preliminary data.</text>
</comment>
<evidence type="ECO:0000256" key="5">
    <source>
        <dbReference type="ARBA" id="ARBA00022989"/>
    </source>
</evidence>
<keyword evidence="7 8" id="KW-0472">Membrane</keyword>
<proteinExistence type="inferred from homology"/>
<organism evidence="9 10">
    <name type="scientific">Candidatus Brocadia sinica JPN1</name>
    <dbReference type="NCBI Taxonomy" id="1197129"/>
    <lineage>
        <taxon>Bacteria</taxon>
        <taxon>Pseudomonadati</taxon>
        <taxon>Planctomycetota</taxon>
        <taxon>Candidatus Brocadiia</taxon>
        <taxon>Candidatus Brocadiales</taxon>
        <taxon>Candidatus Brocadiaceae</taxon>
        <taxon>Candidatus Brocadia</taxon>
    </lineage>
</organism>
<keyword evidence="5 8" id="KW-1133">Transmembrane helix</keyword>